<comment type="caution">
    <text evidence="1">The sequence shown here is derived from an EMBL/GenBank/DDBJ whole genome shotgun (WGS) entry which is preliminary data.</text>
</comment>
<dbReference type="PROSITE" id="PS00018">
    <property type="entry name" value="EF_HAND_1"/>
    <property type="match status" value="1"/>
</dbReference>
<dbReference type="InterPro" id="IPR036278">
    <property type="entry name" value="Sialidase_sf"/>
</dbReference>
<evidence type="ECO:0000313" key="1">
    <source>
        <dbReference type="EMBL" id="TWT91727.1"/>
    </source>
</evidence>
<protein>
    <submittedName>
        <fullName evidence="1">Uncharacterized protein</fullName>
    </submittedName>
</protein>
<name>A0A5C5ZXL4_9BACT</name>
<dbReference type="AlphaFoldDB" id="A0A5C5ZXL4"/>
<organism evidence="1 2">
    <name type="scientific">Botrimarina colliarenosi</name>
    <dbReference type="NCBI Taxonomy" id="2528001"/>
    <lineage>
        <taxon>Bacteria</taxon>
        <taxon>Pseudomonadati</taxon>
        <taxon>Planctomycetota</taxon>
        <taxon>Planctomycetia</taxon>
        <taxon>Pirellulales</taxon>
        <taxon>Lacipirellulaceae</taxon>
        <taxon>Botrimarina</taxon>
    </lineage>
</organism>
<reference evidence="1 2" key="1">
    <citation type="submission" date="2019-02" db="EMBL/GenBank/DDBJ databases">
        <title>Deep-cultivation of Planctomycetes and their phenomic and genomic characterization uncovers novel biology.</title>
        <authorList>
            <person name="Wiegand S."/>
            <person name="Jogler M."/>
            <person name="Boedeker C."/>
            <person name="Pinto D."/>
            <person name="Vollmers J."/>
            <person name="Rivas-Marin E."/>
            <person name="Kohn T."/>
            <person name="Peeters S.H."/>
            <person name="Heuer A."/>
            <person name="Rast P."/>
            <person name="Oberbeckmann S."/>
            <person name="Bunk B."/>
            <person name="Jeske O."/>
            <person name="Meyerdierks A."/>
            <person name="Storesund J.E."/>
            <person name="Kallscheuer N."/>
            <person name="Luecker S."/>
            <person name="Lage O.M."/>
            <person name="Pohl T."/>
            <person name="Merkel B.J."/>
            <person name="Hornburger P."/>
            <person name="Mueller R.-W."/>
            <person name="Bruemmer F."/>
            <person name="Labrenz M."/>
            <person name="Spormann A.M."/>
            <person name="Op Den Camp H."/>
            <person name="Overmann J."/>
            <person name="Amann R."/>
            <person name="Jetten M.S.M."/>
            <person name="Mascher T."/>
            <person name="Medema M.H."/>
            <person name="Devos D.P."/>
            <person name="Kaster A.-K."/>
            <person name="Ovreas L."/>
            <person name="Rohde M."/>
            <person name="Galperin M.Y."/>
            <person name="Jogler C."/>
        </authorList>
    </citation>
    <scope>NUCLEOTIDE SEQUENCE [LARGE SCALE GENOMIC DNA]</scope>
    <source>
        <strain evidence="1 2">Pla108</strain>
    </source>
</reference>
<gene>
    <name evidence="1" type="ORF">Pla108_42100</name>
</gene>
<accession>A0A5C5ZXL4</accession>
<dbReference type="Proteomes" id="UP000317421">
    <property type="component" value="Unassembled WGS sequence"/>
</dbReference>
<dbReference type="InterPro" id="IPR018247">
    <property type="entry name" value="EF_Hand_1_Ca_BS"/>
</dbReference>
<proteinExistence type="predicted"/>
<dbReference type="RefSeq" id="WP_197526770.1">
    <property type="nucleotide sequence ID" value="NZ_SJPR01000016.1"/>
</dbReference>
<sequence length="877" mass="94890">MYVTSGVGLSPVDPTSANTGSQFLTANRLAPNPDASFPSSQQMNIFQTIDLSSYSSEIDTGSNYVELNFSYNAADAGDGGFVSMDFFDAAASPLGTGLVFSTESQPTSSGMWSSASLFGAAPAGAKSVRFTLASERISGSGSARNVSFDSLSAQLLDSLPPTPPKDVVHGNLVQFANNGAWSWFQDERAIVDAQRGQLIVGSIANRDGYGGESVDGHVQTTHFNLSTGVRTRYTHNDLESYGAGDDHNVPALLKKSDGDILAVYAAHNRLDGVEDDRSYYRTYDAEAQAWGAESEYHWWDVIPSNAPGNGGTTYSNVFQLSAEDPDGDGVGRLYNIARTNQSPHIMYSDDNGGTWQYGGQLTKQASGPPSSSYVNGYYKYVSNGVDRIDLIATEFHPRDYNNSLYHAYIQNGKLYNSDGVVIDDNLFDAAESFDPGNVSSTDDFTQVFQSGTSSNSRVWNTDVQTYEDGSISVLFKARAGGFGSHSSGAGDHRVWFARFDPQTTEWTTTEIAKAGGQLFPGNETDYTGLGALHPQDPNTIYLSTEIDPTTDEQLAHHEIYRGETADAGQTWTWTAVTENSSYDNLRPIIPSWDENSTAVLWWRGSMDNSHDYDTAVVGVIDRNQEQLGEVRFIDATIDNTTLANGAPANFGAPSAQPGTIDNAWGRRTGVGNGEGVFTADDSGGEEAPRLKTTITDLESGEYEVFAFFWSDGNQDWQIEAGFDAEHMELYRTRGAQQAEAEQFEIAPVLDEGLRSLYRAYVGRAQVDEGGSIEVLIDDSTGGAFQSAWYDGLGIAAVQPTASLAGDFNHDGVVDAADYTVWRDGNSPDSSQTGYDIWSSNYRRTAAAPTLSAEVPEPSACLLLLRVAILIVLRRPLL</sequence>
<keyword evidence="2" id="KW-1185">Reference proteome</keyword>
<dbReference type="CDD" id="cd15482">
    <property type="entry name" value="Sialidase_non-viral"/>
    <property type="match status" value="1"/>
</dbReference>
<evidence type="ECO:0000313" key="2">
    <source>
        <dbReference type="Proteomes" id="UP000317421"/>
    </source>
</evidence>
<dbReference type="SUPFAM" id="SSF50939">
    <property type="entry name" value="Sialidases"/>
    <property type="match status" value="1"/>
</dbReference>
<dbReference type="EMBL" id="SJPR01000016">
    <property type="protein sequence ID" value="TWT91727.1"/>
    <property type="molecule type" value="Genomic_DNA"/>
</dbReference>